<feature type="signal peptide" evidence="5">
    <location>
        <begin position="1"/>
        <end position="22"/>
    </location>
</feature>
<dbReference type="SMART" id="SM00407">
    <property type="entry name" value="IGc1"/>
    <property type="match status" value="2"/>
</dbReference>
<dbReference type="InterPro" id="IPR003599">
    <property type="entry name" value="Ig_sub"/>
</dbReference>
<evidence type="ECO:0000256" key="3">
    <source>
        <dbReference type="ARBA" id="ARBA00023319"/>
    </source>
</evidence>
<dbReference type="Gene3D" id="2.60.40.10">
    <property type="entry name" value="Immunoglobulins"/>
    <property type="match status" value="4"/>
</dbReference>
<dbReference type="Ensembl" id="ENSSHBT00005021079.1">
    <property type="protein sequence ID" value="ENSSHBP00005017633.1"/>
    <property type="gene ID" value="ENSSHBG00005014854.1"/>
</dbReference>
<dbReference type="InterPro" id="IPR013106">
    <property type="entry name" value="Ig_V-set"/>
</dbReference>
<evidence type="ECO:0000256" key="2">
    <source>
        <dbReference type="ARBA" id="ARBA00023130"/>
    </source>
</evidence>
<dbReference type="PANTHER" id="PTHR23411">
    <property type="entry name" value="TAPASIN"/>
    <property type="match status" value="1"/>
</dbReference>
<keyword evidence="4" id="KW-1280">Immunoglobulin</keyword>
<dbReference type="SUPFAM" id="SSF48726">
    <property type="entry name" value="Immunoglobulin"/>
    <property type="match status" value="4"/>
</dbReference>
<dbReference type="InterPro" id="IPR050380">
    <property type="entry name" value="Immune_Resp_Modulators"/>
</dbReference>
<proteinExistence type="predicted"/>
<evidence type="ECO:0000313" key="7">
    <source>
        <dbReference type="Ensembl" id="ENSSHBP00005017633.1"/>
    </source>
</evidence>
<dbReference type="PROSITE" id="PS50835">
    <property type="entry name" value="IG_LIKE"/>
    <property type="match status" value="4"/>
</dbReference>
<evidence type="ECO:0000313" key="8">
    <source>
        <dbReference type="Proteomes" id="UP000472266"/>
    </source>
</evidence>
<keyword evidence="1" id="KW-0391">Immunity</keyword>
<evidence type="ECO:0000256" key="5">
    <source>
        <dbReference type="SAM" id="SignalP"/>
    </source>
</evidence>
<dbReference type="SMART" id="SM00409">
    <property type="entry name" value="IG"/>
    <property type="match status" value="2"/>
</dbReference>
<sequence>MGIPMAFSTLLLLLAAIPGLRAAVTLVETGGDLQSPGGSLTLVCKASGFTLSSYNMGWARQAPGQGLEWVASINTGGSTYYAPSVKGRFTISKDNSQSTVTLQMSSLTTDDTATYYCGFLYRRTLVSSHCGLPGGTDAWGSGTIVTVSSATSPRVFPLASCSTPAMAGCLVAGYIPEPVSVSWTTGGSSPSVPPRTYPAARGRRGLLTLGSAVGFPAGLREATCAVRHPATGFSRSVRVSGDPFGWWHLHKVPLPFSAPPPTGVHPDSSSIQVFVLPPSPLDLYVSQNPKLRCMVTSLPSDDGLELSWSRSQGGALRPDLLQVKAQFNGTFTATREVLVSTRDWDNGETFTCRVYHRDLPSPISRSISKKPGKRLTPSVYLLPPPPEELSGSHATLSLTCLVRGFYPESISVEWQKNQDSLEDSAYETTPPMKEKAGDASYFLYSRLVVKREDWNKGTTYVCMVVHEGLPMRFIQRSINKSPGKRK</sequence>
<dbReference type="Pfam" id="PF07654">
    <property type="entry name" value="C1-set"/>
    <property type="match status" value="1"/>
</dbReference>
<dbReference type="CDD" id="cd05768">
    <property type="entry name" value="IgC1_CH3_IgAGD_CH4_IgAEM"/>
    <property type="match status" value="1"/>
</dbReference>
<dbReference type="InterPro" id="IPR036179">
    <property type="entry name" value="Ig-like_dom_sf"/>
</dbReference>
<dbReference type="FunFam" id="2.60.40.10:FF:000998">
    <property type="entry name" value="Immunoglobulin heavy constant epsilon"/>
    <property type="match status" value="1"/>
</dbReference>
<dbReference type="InterPro" id="IPR003006">
    <property type="entry name" value="Ig/MHC_CS"/>
</dbReference>
<dbReference type="FunFam" id="2.60.40.10:FF:001878">
    <property type="entry name" value="Immunoglobulin heavy variable 1-4"/>
    <property type="match status" value="1"/>
</dbReference>
<dbReference type="InterPro" id="IPR003597">
    <property type="entry name" value="Ig_C1-set"/>
</dbReference>
<dbReference type="Pfam" id="PF07686">
    <property type="entry name" value="V-set"/>
    <property type="match status" value="1"/>
</dbReference>
<dbReference type="PROSITE" id="PS00290">
    <property type="entry name" value="IG_MHC"/>
    <property type="match status" value="2"/>
</dbReference>
<keyword evidence="8" id="KW-1185">Reference proteome</keyword>
<dbReference type="InterPro" id="IPR007110">
    <property type="entry name" value="Ig-like_dom"/>
</dbReference>
<dbReference type="InterPro" id="IPR013151">
    <property type="entry name" value="Immunoglobulin_dom"/>
</dbReference>
<name>A0A672UTU0_STRHB</name>
<evidence type="ECO:0000256" key="4">
    <source>
        <dbReference type="ARBA" id="ARBA00043265"/>
    </source>
</evidence>
<keyword evidence="2" id="KW-1064">Adaptive immunity</keyword>
<dbReference type="OMA" id="ITQGQWV"/>
<reference evidence="7" key="2">
    <citation type="submission" date="2025-09" db="UniProtKB">
        <authorList>
            <consortium name="Ensembl"/>
        </authorList>
    </citation>
    <scope>IDENTIFICATION</scope>
</reference>
<accession>A0A672UTU0</accession>
<dbReference type="GeneTree" id="ENSGT01050000244871"/>
<dbReference type="SMART" id="SM00406">
    <property type="entry name" value="IGv"/>
    <property type="match status" value="1"/>
</dbReference>
<dbReference type="InterPro" id="IPR013783">
    <property type="entry name" value="Ig-like_fold"/>
</dbReference>
<dbReference type="FunFam" id="2.60.40.10:FF:000463">
    <property type="entry name" value="Immunoglobulin heavy constant gamma 1"/>
    <property type="match status" value="1"/>
</dbReference>
<reference evidence="7" key="1">
    <citation type="submission" date="2025-08" db="UniProtKB">
        <authorList>
            <consortium name="Ensembl"/>
        </authorList>
    </citation>
    <scope>IDENTIFICATION</scope>
</reference>
<organism evidence="7 8">
    <name type="scientific">Strigops habroptila</name>
    <name type="common">Kakapo</name>
    <dbReference type="NCBI Taxonomy" id="2489341"/>
    <lineage>
        <taxon>Eukaryota</taxon>
        <taxon>Metazoa</taxon>
        <taxon>Chordata</taxon>
        <taxon>Craniata</taxon>
        <taxon>Vertebrata</taxon>
        <taxon>Euteleostomi</taxon>
        <taxon>Archelosauria</taxon>
        <taxon>Archosauria</taxon>
        <taxon>Dinosauria</taxon>
        <taxon>Saurischia</taxon>
        <taxon>Theropoda</taxon>
        <taxon>Coelurosauria</taxon>
        <taxon>Aves</taxon>
        <taxon>Neognathae</taxon>
        <taxon>Neoaves</taxon>
        <taxon>Telluraves</taxon>
        <taxon>Australaves</taxon>
        <taxon>Psittaciformes</taxon>
        <taxon>Psittacidae</taxon>
        <taxon>Strigops</taxon>
    </lineage>
</organism>
<keyword evidence="5" id="KW-0732">Signal</keyword>
<feature type="domain" description="Ig-like" evidence="6">
    <location>
        <begin position="18"/>
        <end position="117"/>
    </location>
</feature>
<protein>
    <recommendedName>
        <fullName evidence="6">Ig-like domain-containing protein</fullName>
    </recommendedName>
</protein>
<evidence type="ECO:0000256" key="1">
    <source>
        <dbReference type="ARBA" id="ARBA00022859"/>
    </source>
</evidence>
<evidence type="ECO:0000259" key="6">
    <source>
        <dbReference type="PROSITE" id="PS50835"/>
    </source>
</evidence>
<keyword evidence="3" id="KW-0393">Immunoglobulin domain</keyword>
<dbReference type="GO" id="GO:0019814">
    <property type="term" value="C:immunoglobulin complex"/>
    <property type="evidence" value="ECO:0007669"/>
    <property type="project" value="UniProtKB-KW"/>
</dbReference>
<feature type="domain" description="Ig-like" evidence="6">
    <location>
        <begin position="377"/>
        <end position="479"/>
    </location>
</feature>
<feature type="domain" description="Ig-like" evidence="6">
    <location>
        <begin position="169"/>
        <end position="240"/>
    </location>
</feature>
<feature type="domain" description="Ig-like" evidence="6">
    <location>
        <begin position="266"/>
        <end position="368"/>
    </location>
</feature>
<feature type="chain" id="PRO_5025682437" description="Ig-like domain-containing protein" evidence="5">
    <location>
        <begin position="23"/>
        <end position="486"/>
    </location>
</feature>
<dbReference type="AlphaFoldDB" id="A0A672UTU0"/>
<dbReference type="Proteomes" id="UP000472266">
    <property type="component" value="Unplaced"/>
</dbReference>
<dbReference type="InParanoid" id="A0A672UTU0"/>
<dbReference type="GO" id="GO:0002250">
    <property type="term" value="P:adaptive immune response"/>
    <property type="evidence" value="ECO:0007669"/>
    <property type="project" value="UniProtKB-KW"/>
</dbReference>
<dbReference type="Pfam" id="PF00047">
    <property type="entry name" value="ig"/>
    <property type="match status" value="1"/>
</dbReference>